<feature type="domain" description="Yip1" evidence="6">
    <location>
        <begin position="68"/>
        <end position="254"/>
    </location>
</feature>
<keyword evidence="8" id="KW-1185">Reference proteome</keyword>
<feature type="transmembrane region" description="Helical" evidence="5">
    <location>
        <begin position="237"/>
        <end position="256"/>
    </location>
</feature>
<gene>
    <name evidence="7" type="ORF">F8153_08770</name>
</gene>
<feature type="transmembrane region" description="Helical" evidence="5">
    <location>
        <begin position="85"/>
        <end position="107"/>
    </location>
</feature>
<evidence type="ECO:0000256" key="3">
    <source>
        <dbReference type="ARBA" id="ARBA00022989"/>
    </source>
</evidence>
<feature type="transmembrane region" description="Helical" evidence="5">
    <location>
        <begin position="208"/>
        <end position="225"/>
    </location>
</feature>
<organism evidence="7 8">
    <name type="scientific">Alkaliphilus serpentinus</name>
    <dbReference type="NCBI Taxonomy" id="1482731"/>
    <lineage>
        <taxon>Bacteria</taxon>
        <taxon>Bacillati</taxon>
        <taxon>Bacillota</taxon>
        <taxon>Clostridia</taxon>
        <taxon>Peptostreptococcales</taxon>
        <taxon>Natronincolaceae</taxon>
        <taxon>Alkaliphilus</taxon>
    </lineage>
</organism>
<comment type="subcellular location">
    <subcellularLocation>
        <location evidence="1">Membrane</location>
        <topology evidence="1">Multi-pass membrane protein</topology>
    </subcellularLocation>
</comment>
<reference evidence="7 8" key="1">
    <citation type="submission" date="2019-10" db="EMBL/GenBank/DDBJ databases">
        <title>Alkaliphilus serpentinus sp. nov. and Alkaliphilus pronyensis sp. nov., two novel anaerobic alkaliphilic species isolated from the serpentinized-hosted hydrothermal field of the Prony Bay (New Caledonia).</title>
        <authorList>
            <person name="Postec A."/>
        </authorList>
    </citation>
    <scope>NUCLEOTIDE SEQUENCE [LARGE SCALE GENOMIC DNA]</scope>
    <source>
        <strain evidence="7 8">LacT</strain>
    </source>
</reference>
<feature type="transmembrane region" description="Helical" evidence="5">
    <location>
        <begin position="143"/>
        <end position="169"/>
    </location>
</feature>
<comment type="caution">
    <text evidence="7">The sequence shown here is derived from an EMBL/GenBank/DDBJ whole genome shotgun (WGS) entry which is preliminary data.</text>
</comment>
<dbReference type="GO" id="GO:0016020">
    <property type="term" value="C:membrane"/>
    <property type="evidence" value="ECO:0007669"/>
    <property type="project" value="UniProtKB-SubCell"/>
</dbReference>
<protein>
    <submittedName>
        <fullName evidence="7">YIP1 family protein</fullName>
    </submittedName>
</protein>
<evidence type="ECO:0000259" key="6">
    <source>
        <dbReference type="Pfam" id="PF04893"/>
    </source>
</evidence>
<evidence type="ECO:0000256" key="5">
    <source>
        <dbReference type="SAM" id="Phobius"/>
    </source>
</evidence>
<accession>A0A833M7Y4</accession>
<dbReference type="RefSeq" id="WP_151865984.1">
    <property type="nucleotide sequence ID" value="NZ_WBZB01000026.1"/>
</dbReference>
<keyword evidence="4 5" id="KW-0472">Membrane</keyword>
<dbReference type="EMBL" id="WBZB01000026">
    <property type="protein sequence ID" value="KAB3529682.1"/>
    <property type="molecule type" value="Genomic_DNA"/>
</dbReference>
<evidence type="ECO:0000256" key="1">
    <source>
        <dbReference type="ARBA" id="ARBA00004141"/>
    </source>
</evidence>
<feature type="transmembrane region" description="Helical" evidence="5">
    <location>
        <begin position="181"/>
        <end position="202"/>
    </location>
</feature>
<name>A0A833M7Y4_9FIRM</name>
<sequence>MAKFCVHCGSQIEEGAVCDCTSQQGAKVETTATTEDKQGTVNVNVDVNKVVNQGLSSVIAAKNITVKMVAKPVTTFTEVIKTPNFSVGVTFILAYALIWGLIAMSMVKKMLETTGGLLGGMLGEFGMYGFANQITELIPSSKVFFFGFFAIIIQAAAVIGLLLLANSLLKGNAKYQSITTMVGVSFAPSIIFTIIGLIASFISLNLTYGALIIGGVLSLILLYIGTKDVLRIDADRAAYLVPVINIITVIITWFYIKRSVASIFEGLMNSNTFGW</sequence>
<evidence type="ECO:0000313" key="7">
    <source>
        <dbReference type="EMBL" id="KAB3529682.1"/>
    </source>
</evidence>
<dbReference type="AlphaFoldDB" id="A0A833M7Y4"/>
<keyword evidence="2 5" id="KW-0812">Transmembrane</keyword>
<dbReference type="Proteomes" id="UP000465601">
    <property type="component" value="Unassembled WGS sequence"/>
</dbReference>
<dbReference type="Pfam" id="PF04893">
    <property type="entry name" value="Yip1"/>
    <property type="match status" value="1"/>
</dbReference>
<evidence type="ECO:0000256" key="4">
    <source>
        <dbReference type="ARBA" id="ARBA00023136"/>
    </source>
</evidence>
<dbReference type="InterPro" id="IPR006977">
    <property type="entry name" value="Yip1_dom"/>
</dbReference>
<proteinExistence type="predicted"/>
<evidence type="ECO:0000313" key="8">
    <source>
        <dbReference type="Proteomes" id="UP000465601"/>
    </source>
</evidence>
<keyword evidence="3 5" id="KW-1133">Transmembrane helix</keyword>
<evidence type="ECO:0000256" key="2">
    <source>
        <dbReference type="ARBA" id="ARBA00022692"/>
    </source>
</evidence>